<gene>
    <name evidence="2" type="ORF">RCOM_1241640</name>
</gene>
<keyword evidence="3" id="KW-1185">Reference proteome</keyword>
<proteinExistence type="predicted"/>
<protein>
    <submittedName>
        <fullName evidence="2">Uncharacterized protein</fullName>
    </submittedName>
</protein>
<keyword evidence="1" id="KW-0812">Transmembrane</keyword>
<dbReference type="Proteomes" id="UP000008311">
    <property type="component" value="Unassembled WGS sequence"/>
</dbReference>
<dbReference type="AlphaFoldDB" id="B9RSD8"/>
<feature type="transmembrane region" description="Helical" evidence="1">
    <location>
        <begin position="38"/>
        <end position="62"/>
    </location>
</feature>
<sequence length="199" mass="22876">MKCFLSTGNYGVSELDIRSSGKEIPWWIKERVMDMVDLMVFVTMLFYVFTIERLFMIGLPLISFQPQKRSSKDKQNKKLERPLSTILEKETKSRKDLETEEDEYPTDIEYLGDYSLFHHLSLSTPAKYDDTEPHVSPSLVVPPKPPTSLPMPKFAKKTLHQLTGLELLTLNKDEQHLVISSLYTLYAAITSPFEATEIA</sequence>
<dbReference type="EMBL" id="EQ973810">
    <property type="protein sequence ID" value="EEF45676.1"/>
    <property type="molecule type" value="Genomic_DNA"/>
</dbReference>
<keyword evidence="1" id="KW-0472">Membrane</keyword>
<evidence type="ECO:0000313" key="2">
    <source>
        <dbReference type="EMBL" id="EEF45676.1"/>
    </source>
</evidence>
<evidence type="ECO:0000256" key="1">
    <source>
        <dbReference type="SAM" id="Phobius"/>
    </source>
</evidence>
<organism evidence="2 3">
    <name type="scientific">Ricinus communis</name>
    <name type="common">Castor bean</name>
    <dbReference type="NCBI Taxonomy" id="3988"/>
    <lineage>
        <taxon>Eukaryota</taxon>
        <taxon>Viridiplantae</taxon>
        <taxon>Streptophyta</taxon>
        <taxon>Embryophyta</taxon>
        <taxon>Tracheophyta</taxon>
        <taxon>Spermatophyta</taxon>
        <taxon>Magnoliopsida</taxon>
        <taxon>eudicotyledons</taxon>
        <taxon>Gunneridae</taxon>
        <taxon>Pentapetalae</taxon>
        <taxon>rosids</taxon>
        <taxon>fabids</taxon>
        <taxon>Malpighiales</taxon>
        <taxon>Euphorbiaceae</taxon>
        <taxon>Acalyphoideae</taxon>
        <taxon>Acalypheae</taxon>
        <taxon>Ricinus</taxon>
    </lineage>
</organism>
<evidence type="ECO:0000313" key="3">
    <source>
        <dbReference type="Proteomes" id="UP000008311"/>
    </source>
</evidence>
<dbReference type="InParanoid" id="B9RSD8"/>
<reference evidence="3" key="1">
    <citation type="journal article" date="2010" name="Nat. Biotechnol.">
        <title>Draft genome sequence of the oilseed species Ricinus communis.</title>
        <authorList>
            <person name="Chan A.P."/>
            <person name="Crabtree J."/>
            <person name="Zhao Q."/>
            <person name="Lorenzi H."/>
            <person name="Orvis J."/>
            <person name="Puiu D."/>
            <person name="Melake-Berhan A."/>
            <person name="Jones K.M."/>
            <person name="Redman J."/>
            <person name="Chen G."/>
            <person name="Cahoon E.B."/>
            <person name="Gedil M."/>
            <person name="Stanke M."/>
            <person name="Haas B.J."/>
            <person name="Wortman J.R."/>
            <person name="Fraser-Liggett C.M."/>
            <person name="Ravel J."/>
            <person name="Rabinowicz P.D."/>
        </authorList>
    </citation>
    <scope>NUCLEOTIDE SEQUENCE [LARGE SCALE GENOMIC DNA]</scope>
    <source>
        <strain evidence="3">cv. Hale</strain>
    </source>
</reference>
<accession>B9RSD8</accession>
<name>B9RSD8_RICCO</name>
<keyword evidence="1" id="KW-1133">Transmembrane helix</keyword>